<feature type="domain" description="MacB-like periplasmic core" evidence="8">
    <location>
        <begin position="20"/>
        <end position="239"/>
    </location>
</feature>
<dbReference type="EMBL" id="QSII01000019">
    <property type="protein sequence ID" value="RHC83026.1"/>
    <property type="molecule type" value="Genomic_DNA"/>
</dbReference>
<feature type="transmembrane region" description="Helical" evidence="6">
    <location>
        <begin position="766"/>
        <end position="787"/>
    </location>
</feature>
<protein>
    <submittedName>
        <fullName evidence="9">ABC transporter permease</fullName>
    </submittedName>
</protein>
<sequence length="801" mass="90423">MKAVALKLVLRSWWRNKTFSIISIVSLAIGIACTNLLAAFVIYEFNIEADNPNKEKIVYMAQDSPLKSGEKVSFIVGKIPIQLKEQYSEVEDYLRFGSIDCNSVTIGDKKYDPILITITDTTFARFFEYEVLHGNLHDALASPDKAALSESCARKLFGKTNPVGKIVQIDLADGGIRYEDETTPLSRPFQIAAVLKEHSQSYLKFDMLTGIGQDYYGGGVALLKVSPSFDKEQFAQKIKADGVPTLQQEKGRYYFYTLQESYFQHYTQESIPYIARSQQSLLLIGLISALLILLIACSNYINLSFSRILQQIRIIHTQKLMGATQAEMNYQLFLDTFLTVGIAFLLSLLIAHDLIPVFNRIMSGRITTGFFLNRQVLPVICGLILIMSVIPACYMSRKIANLTDSNYRLFFTGNKKRKVVTALSVMQYIISIGLVIGTLTIHAQLKLTQKKGECYRNLIEIGSWKGGKLDVNTFAAELKNRPEIASVTRAGGSLLFAWLQQIIVENKDGSESYYSSVQYMGEEDLLQTLNLQIHQGLAPREAMQKYDQPVYINRRYADILIPVGENPVGQLVSRYDKSFQNVLAGDPKQACTICGIVSDLYINTLEEEAMPSLIYLNNAGNQHYRTLYVRLNEKQKKEGMETLQAVWKKVNPNEYFTYIDVYEVFMQRNHRTTDMANLLLMYSIISILLTCFGLFGMALYATKQRTKEIGIRKVNGASTRSIMLLLIRQFVKWIAVAFVIATPLAWVLLNRWLESFANRISISPLYFLMGGGIVLAITLLTVGWHSYRAASSNPVKSLKSE</sequence>
<evidence type="ECO:0000259" key="8">
    <source>
        <dbReference type="Pfam" id="PF12704"/>
    </source>
</evidence>
<organism evidence="9 10">
    <name type="scientific">Parabacteroides merdae</name>
    <dbReference type="NCBI Taxonomy" id="46503"/>
    <lineage>
        <taxon>Bacteria</taxon>
        <taxon>Pseudomonadati</taxon>
        <taxon>Bacteroidota</taxon>
        <taxon>Bacteroidia</taxon>
        <taxon>Bacteroidales</taxon>
        <taxon>Tannerellaceae</taxon>
        <taxon>Parabacteroides</taxon>
    </lineage>
</organism>
<feature type="transmembrane region" description="Helical" evidence="6">
    <location>
        <begin position="418"/>
        <end position="441"/>
    </location>
</feature>
<accession>A0A3R6EGL5</accession>
<keyword evidence="5 6" id="KW-0472">Membrane</keyword>
<dbReference type="PANTHER" id="PTHR30572">
    <property type="entry name" value="MEMBRANE COMPONENT OF TRANSPORTER-RELATED"/>
    <property type="match status" value="1"/>
</dbReference>
<dbReference type="GO" id="GO:0022857">
    <property type="term" value="F:transmembrane transporter activity"/>
    <property type="evidence" value="ECO:0007669"/>
    <property type="project" value="TreeGrafter"/>
</dbReference>
<feature type="domain" description="ABC3 transporter permease C-terminal" evidence="7">
    <location>
        <begin position="287"/>
        <end position="402"/>
    </location>
</feature>
<dbReference type="Pfam" id="PF12704">
    <property type="entry name" value="MacB_PCD"/>
    <property type="match status" value="1"/>
</dbReference>
<dbReference type="InterPro" id="IPR050250">
    <property type="entry name" value="Macrolide_Exporter_MacB"/>
</dbReference>
<keyword evidence="4 6" id="KW-1133">Transmembrane helix</keyword>
<evidence type="ECO:0000259" key="7">
    <source>
        <dbReference type="Pfam" id="PF02687"/>
    </source>
</evidence>
<dbReference type="Proteomes" id="UP000286260">
    <property type="component" value="Unassembled WGS sequence"/>
</dbReference>
<dbReference type="PROSITE" id="PS51257">
    <property type="entry name" value="PROKAR_LIPOPROTEIN"/>
    <property type="match status" value="1"/>
</dbReference>
<evidence type="ECO:0000256" key="3">
    <source>
        <dbReference type="ARBA" id="ARBA00022692"/>
    </source>
</evidence>
<keyword evidence="2" id="KW-1003">Cell membrane</keyword>
<comment type="subcellular location">
    <subcellularLocation>
        <location evidence="1">Cell membrane</location>
        <topology evidence="1">Multi-pass membrane protein</topology>
    </subcellularLocation>
</comment>
<comment type="caution">
    <text evidence="9">The sequence shown here is derived from an EMBL/GenBank/DDBJ whole genome shotgun (WGS) entry which is preliminary data.</text>
</comment>
<evidence type="ECO:0000313" key="9">
    <source>
        <dbReference type="EMBL" id="RHC83026.1"/>
    </source>
</evidence>
<evidence type="ECO:0000256" key="1">
    <source>
        <dbReference type="ARBA" id="ARBA00004651"/>
    </source>
</evidence>
<feature type="transmembrane region" description="Helical" evidence="6">
    <location>
        <begin position="722"/>
        <end position="746"/>
    </location>
</feature>
<proteinExistence type="predicted"/>
<evidence type="ECO:0000256" key="4">
    <source>
        <dbReference type="ARBA" id="ARBA00022989"/>
    </source>
</evidence>
<evidence type="ECO:0000313" key="10">
    <source>
        <dbReference type="Proteomes" id="UP000286260"/>
    </source>
</evidence>
<dbReference type="Pfam" id="PF02687">
    <property type="entry name" value="FtsX"/>
    <property type="match status" value="2"/>
</dbReference>
<reference evidence="9 10" key="1">
    <citation type="submission" date="2018-08" db="EMBL/GenBank/DDBJ databases">
        <title>A genome reference for cultivated species of the human gut microbiota.</title>
        <authorList>
            <person name="Zou Y."/>
            <person name="Xue W."/>
            <person name="Luo G."/>
        </authorList>
    </citation>
    <scope>NUCLEOTIDE SEQUENCE [LARGE SCALE GENOMIC DNA]</scope>
    <source>
        <strain evidence="9 10">AM34-17</strain>
    </source>
</reference>
<evidence type="ECO:0000256" key="6">
    <source>
        <dbReference type="SAM" id="Phobius"/>
    </source>
</evidence>
<gene>
    <name evidence="9" type="ORF">DW828_13420</name>
</gene>
<evidence type="ECO:0000256" key="5">
    <source>
        <dbReference type="ARBA" id="ARBA00023136"/>
    </source>
</evidence>
<feature type="transmembrane region" description="Helical" evidence="6">
    <location>
        <begin position="375"/>
        <end position="397"/>
    </location>
</feature>
<feature type="domain" description="ABC3 transporter permease C-terminal" evidence="7">
    <location>
        <begin position="681"/>
        <end position="794"/>
    </location>
</feature>
<dbReference type="RefSeq" id="WP_122204669.1">
    <property type="nucleotide sequence ID" value="NZ_QSII01000019.1"/>
</dbReference>
<dbReference type="InterPro" id="IPR025857">
    <property type="entry name" value="MacB_PCD"/>
</dbReference>
<evidence type="ECO:0000256" key="2">
    <source>
        <dbReference type="ARBA" id="ARBA00022475"/>
    </source>
</evidence>
<feature type="transmembrane region" description="Helical" evidence="6">
    <location>
        <begin position="281"/>
        <end position="303"/>
    </location>
</feature>
<dbReference type="GO" id="GO:0005886">
    <property type="term" value="C:plasma membrane"/>
    <property type="evidence" value="ECO:0007669"/>
    <property type="project" value="UniProtKB-SubCell"/>
</dbReference>
<feature type="transmembrane region" description="Helical" evidence="6">
    <location>
        <begin position="332"/>
        <end position="355"/>
    </location>
</feature>
<dbReference type="InterPro" id="IPR003838">
    <property type="entry name" value="ABC3_permease_C"/>
</dbReference>
<feature type="transmembrane region" description="Helical" evidence="6">
    <location>
        <begin position="21"/>
        <end position="43"/>
    </location>
</feature>
<dbReference type="AlphaFoldDB" id="A0A3R6EGL5"/>
<dbReference type="PANTHER" id="PTHR30572:SF18">
    <property type="entry name" value="ABC-TYPE MACROLIDE FAMILY EXPORT SYSTEM PERMEASE COMPONENT 2"/>
    <property type="match status" value="1"/>
</dbReference>
<feature type="transmembrane region" description="Helical" evidence="6">
    <location>
        <begin position="679"/>
        <end position="701"/>
    </location>
</feature>
<keyword evidence="3 6" id="KW-0812">Transmembrane</keyword>
<name>A0A3R6EGL5_9BACT</name>